<evidence type="ECO:0000256" key="1">
    <source>
        <dbReference type="SAM" id="MobiDB-lite"/>
    </source>
</evidence>
<dbReference type="Proteomes" id="UP001194468">
    <property type="component" value="Unassembled WGS sequence"/>
</dbReference>
<organism evidence="2 3">
    <name type="scientific">Boletus edulis BED1</name>
    <dbReference type="NCBI Taxonomy" id="1328754"/>
    <lineage>
        <taxon>Eukaryota</taxon>
        <taxon>Fungi</taxon>
        <taxon>Dikarya</taxon>
        <taxon>Basidiomycota</taxon>
        <taxon>Agaricomycotina</taxon>
        <taxon>Agaricomycetes</taxon>
        <taxon>Agaricomycetidae</taxon>
        <taxon>Boletales</taxon>
        <taxon>Boletineae</taxon>
        <taxon>Boletaceae</taxon>
        <taxon>Boletoideae</taxon>
        <taxon>Boletus</taxon>
    </lineage>
</organism>
<reference evidence="2" key="1">
    <citation type="submission" date="2019-10" db="EMBL/GenBank/DDBJ databases">
        <authorList>
            <consortium name="DOE Joint Genome Institute"/>
            <person name="Kuo A."/>
            <person name="Miyauchi S."/>
            <person name="Kiss E."/>
            <person name="Drula E."/>
            <person name="Kohler A."/>
            <person name="Sanchez-Garcia M."/>
            <person name="Andreopoulos B."/>
            <person name="Barry K.W."/>
            <person name="Bonito G."/>
            <person name="Buee M."/>
            <person name="Carver A."/>
            <person name="Chen C."/>
            <person name="Cichocki N."/>
            <person name="Clum A."/>
            <person name="Culley D."/>
            <person name="Crous P.W."/>
            <person name="Fauchery L."/>
            <person name="Girlanda M."/>
            <person name="Hayes R."/>
            <person name="Keri Z."/>
            <person name="LaButti K."/>
            <person name="Lipzen A."/>
            <person name="Lombard V."/>
            <person name="Magnuson J."/>
            <person name="Maillard F."/>
            <person name="Morin E."/>
            <person name="Murat C."/>
            <person name="Nolan M."/>
            <person name="Ohm R."/>
            <person name="Pangilinan J."/>
            <person name="Pereira M."/>
            <person name="Perotto S."/>
            <person name="Peter M."/>
            <person name="Riley R."/>
            <person name="Sitrit Y."/>
            <person name="Stielow B."/>
            <person name="Szollosi G."/>
            <person name="Zifcakova L."/>
            <person name="Stursova M."/>
            <person name="Spatafora J.W."/>
            <person name="Tedersoo L."/>
            <person name="Vaario L.-M."/>
            <person name="Yamada A."/>
            <person name="Yan M."/>
            <person name="Wang P."/>
            <person name="Xu J."/>
            <person name="Bruns T."/>
            <person name="Baldrian P."/>
            <person name="Vilgalys R."/>
            <person name="Henrissat B."/>
            <person name="Grigoriev I.V."/>
            <person name="Hibbett D."/>
            <person name="Nagy L.G."/>
            <person name="Martin F.M."/>
        </authorList>
    </citation>
    <scope>NUCLEOTIDE SEQUENCE</scope>
    <source>
        <strain evidence="2">BED1</strain>
    </source>
</reference>
<evidence type="ECO:0000313" key="2">
    <source>
        <dbReference type="EMBL" id="KAF8422334.1"/>
    </source>
</evidence>
<sequence length="428" mass="48035">MAFMSTSETVVDTAYVECMNVAWPWQYAPHSLVAGGLSSAEEFHYLRVMLDYAFNNRRNESSIYGANAYLGSFPQRDLRMHQKERQYRAPDFTVAIVQSNLGQQSAEEKMEDMGPLIWEVKTSSQPLTWFGDERSRPPIDTILGPHFHQIATQVVFAKAKFNNKPLFVLLSDPPSIMWNTENFTKPQLHFADYLSFFDSLIVPPTPMVNKDCTAFTPEFLYALDVSIRNIAGVTITPHPSFHVPEGTAEHVTKNLKEQMSNFKISELTKEAELEYSVALGAESSDEWSSGRATSEDTETDIEDQKHLSTTSTALDHFSTSPAKTRSRTNTLKARPAANELEATNANLDVSPGKPGRTRPRRKAAENSKVEHRQCMPTATPFLSHRFHALNPLSLLGLLTHIMMVSWEAQAVGCRHLDIDVAVDWVGKV</sequence>
<accession>A0AAD4BDE5</accession>
<gene>
    <name evidence="2" type="ORF">L210DRAFT_935875</name>
</gene>
<dbReference type="EMBL" id="WHUW01000126">
    <property type="protein sequence ID" value="KAF8422334.1"/>
    <property type="molecule type" value="Genomic_DNA"/>
</dbReference>
<feature type="region of interest" description="Disordered" evidence="1">
    <location>
        <begin position="284"/>
        <end position="370"/>
    </location>
</feature>
<comment type="caution">
    <text evidence="2">The sequence shown here is derived from an EMBL/GenBank/DDBJ whole genome shotgun (WGS) entry which is preliminary data.</text>
</comment>
<reference evidence="2" key="2">
    <citation type="journal article" date="2020" name="Nat. Commun.">
        <title>Large-scale genome sequencing of mycorrhizal fungi provides insights into the early evolution of symbiotic traits.</title>
        <authorList>
            <person name="Miyauchi S."/>
            <person name="Kiss E."/>
            <person name="Kuo A."/>
            <person name="Drula E."/>
            <person name="Kohler A."/>
            <person name="Sanchez-Garcia M."/>
            <person name="Morin E."/>
            <person name="Andreopoulos B."/>
            <person name="Barry K.W."/>
            <person name="Bonito G."/>
            <person name="Buee M."/>
            <person name="Carver A."/>
            <person name="Chen C."/>
            <person name="Cichocki N."/>
            <person name="Clum A."/>
            <person name="Culley D."/>
            <person name="Crous P.W."/>
            <person name="Fauchery L."/>
            <person name="Girlanda M."/>
            <person name="Hayes R.D."/>
            <person name="Keri Z."/>
            <person name="LaButti K."/>
            <person name="Lipzen A."/>
            <person name="Lombard V."/>
            <person name="Magnuson J."/>
            <person name="Maillard F."/>
            <person name="Murat C."/>
            <person name="Nolan M."/>
            <person name="Ohm R.A."/>
            <person name="Pangilinan J."/>
            <person name="Pereira M.F."/>
            <person name="Perotto S."/>
            <person name="Peter M."/>
            <person name="Pfister S."/>
            <person name="Riley R."/>
            <person name="Sitrit Y."/>
            <person name="Stielow J.B."/>
            <person name="Szollosi G."/>
            <person name="Zifcakova L."/>
            <person name="Stursova M."/>
            <person name="Spatafora J.W."/>
            <person name="Tedersoo L."/>
            <person name="Vaario L.M."/>
            <person name="Yamada A."/>
            <person name="Yan M."/>
            <person name="Wang P."/>
            <person name="Xu J."/>
            <person name="Bruns T."/>
            <person name="Baldrian P."/>
            <person name="Vilgalys R."/>
            <person name="Dunand C."/>
            <person name="Henrissat B."/>
            <person name="Grigoriev I.V."/>
            <person name="Hibbett D."/>
            <person name="Nagy L.G."/>
            <person name="Martin F.M."/>
        </authorList>
    </citation>
    <scope>NUCLEOTIDE SEQUENCE</scope>
    <source>
        <strain evidence="2">BED1</strain>
    </source>
</reference>
<dbReference type="AlphaFoldDB" id="A0AAD4BDE5"/>
<evidence type="ECO:0000313" key="3">
    <source>
        <dbReference type="Proteomes" id="UP001194468"/>
    </source>
</evidence>
<protein>
    <submittedName>
        <fullName evidence="2">Uncharacterized protein</fullName>
    </submittedName>
</protein>
<feature type="compositionally biased region" description="Polar residues" evidence="1">
    <location>
        <begin position="307"/>
        <end position="331"/>
    </location>
</feature>
<keyword evidence="3" id="KW-1185">Reference proteome</keyword>
<name>A0AAD4BDE5_BOLED</name>
<feature type="compositionally biased region" description="Low complexity" evidence="1">
    <location>
        <begin position="336"/>
        <end position="354"/>
    </location>
</feature>
<proteinExistence type="predicted"/>